<dbReference type="PANTHER" id="PTHR21581:SF6">
    <property type="entry name" value="TRAFFICKING PROTEIN PARTICLE COMPLEX SUBUNIT 12"/>
    <property type="match status" value="1"/>
</dbReference>
<evidence type="ECO:0000256" key="2">
    <source>
        <dbReference type="ARBA" id="ARBA00022729"/>
    </source>
</evidence>
<comment type="caution">
    <text evidence="11">The sequence shown here is derived from an EMBL/GenBank/DDBJ whole genome shotgun (WGS) entry which is preliminary data.</text>
</comment>
<feature type="binding site" evidence="8">
    <location>
        <position position="213"/>
    </location>
    <ligand>
        <name>substrate</name>
    </ligand>
</feature>
<evidence type="ECO:0000256" key="6">
    <source>
        <dbReference type="ARBA" id="ARBA00023316"/>
    </source>
</evidence>
<keyword evidence="11" id="KW-0645">Protease</keyword>
<proteinExistence type="inferred from homology"/>
<evidence type="ECO:0000313" key="11">
    <source>
        <dbReference type="EMBL" id="RKD75647.1"/>
    </source>
</evidence>
<keyword evidence="4" id="KW-0133">Cell shape</keyword>
<evidence type="ECO:0000256" key="7">
    <source>
        <dbReference type="PIRSR" id="PIRSR618044-1"/>
    </source>
</evidence>
<evidence type="ECO:0000256" key="1">
    <source>
        <dbReference type="ARBA" id="ARBA00007164"/>
    </source>
</evidence>
<keyword evidence="6" id="KW-0961">Cell wall biogenesis/degradation</keyword>
<feature type="active site" evidence="7">
    <location>
        <position position="107"/>
    </location>
</feature>
<protein>
    <submittedName>
        <fullName evidence="11">D-alanyl-D-alanine carboxypeptidase/D-alanyl-D-alanine carboxypeptidase (Penicillin-binding protein 5/6)</fullName>
    </submittedName>
</protein>
<dbReference type="Proteomes" id="UP000285120">
    <property type="component" value="Unassembled WGS sequence"/>
</dbReference>
<feature type="active site" description="Proton acceptor" evidence="7">
    <location>
        <position position="55"/>
    </location>
</feature>
<evidence type="ECO:0000256" key="4">
    <source>
        <dbReference type="ARBA" id="ARBA00022960"/>
    </source>
</evidence>
<comment type="similarity">
    <text evidence="1 9">Belongs to the peptidase S11 family.</text>
</comment>
<dbReference type="InterPro" id="IPR012338">
    <property type="entry name" value="Beta-lactam/transpept-like"/>
</dbReference>
<gene>
    <name evidence="11" type="ORF">ATL39_1348</name>
</gene>
<dbReference type="AlphaFoldDB" id="A0A419V702"/>
<dbReference type="PRINTS" id="PR00725">
    <property type="entry name" value="DADACBPTASE1"/>
</dbReference>
<evidence type="ECO:0000256" key="5">
    <source>
        <dbReference type="ARBA" id="ARBA00022984"/>
    </source>
</evidence>
<dbReference type="GO" id="GO:0071555">
    <property type="term" value="P:cell wall organization"/>
    <property type="evidence" value="ECO:0007669"/>
    <property type="project" value="UniProtKB-KW"/>
</dbReference>
<name>A0A419V702_9BACL</name>
<evidence type="ECO:0000259" key="10">
    <source>
        <dbReference type="Pfam" id="PF00768"/>
    </source>
</evidence>
<feature type="active site" description="Acyl-ester intermediate" evidence="7">
    <location>
        <position position="52"/>
    </location>
</feature>
<evidence type="ECO:0000256" key="9">
    <source>
        <dbReference type="RuleBase" id="RU004016"/>
    </source>
</evidence>
<dbReference type="PANTHER" id="PTHR21581">
    <property type="entry name" value="D-ALANYL-D-ALANINE CARBOXYPEPTIDASE"/>
    <property type="match status" value="1"/>
</dbReference>
<keyword evidence="2" id="KW-0732">Signal</keyword>
<dbReference type="GO" id="GO:0009002">
    <property type="term" value="F:serine-type D-Ala-D-Ala carboxypeptidase activity"/>
    <property type="evidence" value="ECO:0007669"/>
    <property type="project" value="InterPro"/>
</dbReference>
<reference evidence="11 12" key="1">
    <citation type="submission" date="2018-09" db="EMBL/GenBank/DDBJ databases">
        <title>Genomic Encyclopedia of Archaeal and Bacterial Type Strains, Phase II (KMG-II): from individual species to whole genera.</title>
        <authorList>
            <person name="Goeker M."/>
        </authorList>
    </citation>
    <scope>NUCLEOTIDE SEQUENCE [LARGE SCALE GENOMIC DNA]</scope>
    <source>
        <strain evidence="11 12">DSM 17008</strain>
    </source>
</reference>
<dbReference type="InterPro" id="IPR018044">
    <property type="entry name" value="Peptidase_S11"/>
</dbReference>
<feature type="domain" description="Peptidase S11 D-alanyl-D-alanine carboxypeptidase A N-terminal" evidence="10">
    <location>
        <begin position="19"/>
        <end position="243"/>
    </location>
</feature>
<evidence type="ECO:0000256" key="8">
    <source>
        <dbReference type="PIRSR" id="PIRSR618044-2"/>
    </source>
</evidence>
<dbReference type="Pfam" id="PF00768">
    <property type="entry name" value="Peptidase_S11"/>
    <property type="match status" value="1"/>
</dbReference>
<keyword evidence="12" id="KW-1185">Reference proteome</keyword>
<dbReference type="InterPro" id="IPR001967">
    <property type="entry name" value="Peptidase_S11_N"/>
</dbReference>
<dbReference type="GO" id="GO:0006508">
    <property type="term" value="P:proteolysis"/>
    <property type="evidence" value="ECO:0007669"/>
    <property type="project" value="InterPro"/>
</dbReference>
<accession>A0A419V702</accession>
<sequence length="377" mass="41718">MTAFFVLFYFPSQAAAEDRINQLNSETAVLMDGETGQILFEKEADKRMYPASITKIASAIMTLETGNLEDETTISRETTEVEGTSVYLVEGETLSIDQLVKGMLINSGNDAGSAIAEHYSGSDEKFAGEMTAYLKDKTGIEDTSFKNPHGLHDPEHYTTASDMAEITRYAMENEEFRELSATEKFDWNSKGWETTIVNHHRLLFSNENVTGGKNGFVKAAGNTLVTTAEKDGRELIAVVLKAENSASADADTTALLNEGFTAYEEREIEEGVMESEDGIEYDIPNLVYLAGKDALVEVTVEEGGYLTVTDEENNELFVQKVEALPGQEQPEEENTVAAEAAGETFVDFFLERRGETSPTFAEVIPEMLQYQFNYFTP</sequence>
<dbReference type="Gene3D" id="3.40.710.10">
    <property type="entry name" value="DD-peptidase/beta-lactamase superfamily"/>
    <property type="match status" value="1"/>
</dbReference>
<organism evidence="11 12">
    <name type="scientific">Sinobaca qinghaiensis</name>
    <dbReference type="NCBI Taxonomy" id="342944"/>
    <lineage>
        <taxon>Bacteria</taxon>
        <taxon>Bacillati</taxon>
        <taxon>Bacillota</taxon>
        <taxon>Bacilli</taxon>
        <taxon>Bacillales</taxon>
        <taxon>Sporolactobacillaceae</taxon>
        <taxon>Sinobaca</taxon>
    </lineage>
</organism>
<keyword evidence="5" id="KW-0573">Peptidoglycan synthesis</keyword>
<evidence type="ECO:0000313" key="12">
    <source>
        <dbReference type="Proteomes" id="UP000285120"/>
    </source>
</evidence>
<keyword evidence="3" id="KW-0378">Hydrolase</keyword>
<dbReference type="GO" id="GO:0009252">
    <property type="term" value="P:peptidoglycan biosynthetic process"/>
    <property type="evidence" value="ECO:0007669"/>
    <property type="project" value="UniProtKB-KW"/>
</dbReference>
<evidence type="ECO:0000256" key="3">
    <source>
        <dbReference type="ARBA" id="ARBA00022801"/>
    </source>
</evidence>
<dbReference type="SUPFAM" id="SSF56601">
    <property type="entry name" value="beta-lactamase/transpeptidase-like"/>
    <property type="match status" value="1"/>
</dbReference>
<dbReference type="GO" id="GO:0008360">
    <property type="term" value="P:regulation of cell shape"/>
    <property type="evidence" value="ECO:0007669"/>
    <property type="project" value="UniProtKB-KW"/>
</dbReference>
<dbReference type="OrthoDB" id="9791132at2"/>
<keyword evidence="11" id="KW-0121">Carboxypeptidase</keyword>
<dbReference type="EMBL" id="RAPK01000007">
    <property type="protein sequence ID" value="RKD75647.1"/>
    <property type="molecule type" value="Genomic_DNA"/>
</dbReference>